<dbReference type="InterPro" id="IPR009908">
    <property type="entry name" value="Methylamine_util_MauE"/>
</dbReference>
<feature type="transmembrane region" description="Helical" evidence="5">
    <location>
        <begin position="99"/>
        <end position="120"/>
    </location>
</feature>
<evidence type="ECO:0000256" key="1">
    <source>
        <dbReference type="ARBA" id="ARBA00004141"/>
    </source>
</evidence>
<protein>
    <recommendedName>
        <fullName evidence="6">Methylamine utilisation protein MauE domain-containing protein</fullName>
    </recommendedName>
</protein>
<feature type="transmembrane region" description="Helical" evidence="5">
    <location>
        <begin position="72"/>
        <end position="93"/>
    </location>
</feature>
<evidence type="ECO:0000256" key="2">
    <source>
        <dbReference type="ARBA" id="ARBA00022692"/>
    </source>
</evidence>
<keyword evidence="3 5" id="KW-1133">Transmembrane helix</keyword>
<accession>A0A1Y0IKY2</accession>
<dbReference type="GO" id="GO:0016020">
    <property type="term" value="C:membrane"/>
    <property type="evidence" value="ECO:0007669"/>
    <property type="project" value="UniProtKB-SubCell"/>
</dbReference>
<keyword evidence="2 5" id="KW-0812">Transmembrane</keyword>
<evidence type="ECO:0000313" key="7">
    <source>
        <dbReference type="EMBL" id="ARU60699.1"/>
    </source>
</evidence>
<feature type="domain" description="Methylamine utilisation protein MauE" evidence="6">
    <location>
        <begin position="32"/>
        <end position="157"/>
    </location>
</feature>
<dbReference type="AlphaFoldDB" id="A0A1Y0IKY2"/>
<evidence type="ECO:0000256" key="5">
    <source>
        <dbReference type="SAM" id="Phobius"/>
    </source>
</evidence>
<evidence type="ECO:0000259" key="6">
    <source>
        <dbReference type="Pfam" id="PF07291"/>
    </source>
</evidence>
<dbReference type="GO" id="GO:0030416">
    <property type="term" value="P:methylamine metabolic process"/>
    <property type="evidence" value="ECO:0007669"/>
    <property type="project" value="InterPro"/>
</dbReference>
<gene>
    <name evidence="7" type="ORF">CBW65_06075</name>
</gene>
<evidence type="ECO:0000313" key="8">
    <source>
        <dbReference type="Proteomes" id="UP000195437"/>
    </source>
</evidence>
<evidence type="ECO:0000256" key="3">
    <source>
        <dbReference type="ARBA" id="ARBA00022989"/>
    </source>
</evidence>
<keyword evidence="4 5" id="KW-0472">Membrane</keyword>
<dbReference type="Pfam" id="PF07291">
    <property type="entry name" value="MauE"/>
    <property type="match status" value="1"/>
</dbReference>
<organism evidence="7 8">
    <name type="scientific">Tumebacillus avium</name>
    <dbReference type="NCBI Taxonomy" id="1903704"/>
    <lineage>
        <taxon>Bacteria</taxon>
        <taxon>Bacillati</taxon>
        <taxon>Bacillota</taxon>
        <taxon>Bacilli</taxon>
        <taxon>Bacillales</taxon>
        <taxon>Alicyclobacillaceae</taxon>
        <taxon>Tumebacillus</taxon>
    </lineage>
</organism>
<dbReference type="KEGG" id="tum:CBW65_06075"/>
<feature type="transmembrane region" description="Helical" evidence="5">
    <location>
        <begin position="32"/>
        <end position="52"/>
    </location>
</feature>
<feature type="transmembrane region" description="Helical" evidence="5">
    <location>
        <begin position="179"/>
        <end position="201"/>
    </location>
</feature>
<dbReference type="UniPathway" id="UPA00895"/>
<dbReference type="EMBL" id="CP021434">
    <property type="protein sequence ID" value="ARU60699.1"/>
    <property type="molecule type" value="Genomic_DNA"/>
</dbReference>
<evidence type="ECO:0000256" key="4">
    <source>
        <dbReference type="ARBA" id="ARBA00023136"/>
    </source>
</evidence>
<feature type="transmembrane region" description="Helical" evidence="5">
    <location>
        <begin position="141"/>
        <end position="159"/>
    </location>
</feature>
<sequence>MAFTEKCLNCKPSGTGKSNGNGSERRVPVEEMIWFLRILLGTIFVSSFLEKIRKYEEHKSIIRDYRILPDRIVPYFSAIEVGLQLLTAALLYLGIFLPVAGMLSAILLAMYSIAVSMNLLKGRTEISCGCGGIVGNHQLSWGLIIRNVLLIACSSVIMTTNTTLGNFEAAFHGQPWGDIINASYFLTIFEALVTLVIWSAASKLLLIRKSLKTELIKGV</sequence>
<keyword evidence="8" id="KW-1185">Reference proteome</keyword>
<reference evidence="8" key="1">
    <citation type="submission" date="2017-05" db="EMBL/GenBank/DDBJ databases">
        <authorList>
            <person name="Sung H."/>
        </authorList>
    </citation>
    <scope>NUCLEOTIDE SEQUENCE [LARGE SCALE GENOMIC DNA]</scope>
    <source>
        <strain evidence="8">AR23208</strain>
    </source>
</reference>
<dbReference type="Proteomes" id="UP000195437">
    <property type="component" value="Chromosome"/>
</dbReference>
<name>A0A1Y0IKY2_9BACL</name>
<comment type="subcellular location">
    <subcellularLocation>
        <location evidence="1">Membrane</location>
        <topology evidence="1">Multi-pass membrane protein</topology>
    </subcellularLocation>
</comment>
<proteinExistence type="predicted"/>